<dbReference type="CDD" id="cd00563">
    <property type="entry name" value="Dtyr_deacylase"/>
    <property type="match status" value="1"/>
</dbReference>
<keyword evidence="2" id="KW-0694">RNA-binding</keyword>
<proteinExistence type="inferred from homology"/>
<comment type="subunit">
    <text evidence="2">Homodimer.</text>
</comment>
<evidence type="ECO:0000256" key="2">
    <source>
        <dbReference type="HAMAP-Rule" id="MF_00518"/>
    </source>
</evidence>
<dbReference type="SUPFAM" id="SSF69500">
    <property type="entry name" value="DTD-like"/>
    <property type="match status" value="1"/>
</dbReference>
<gene>
    <name evidence="2" type="primary">dtd</name>
    <name evidence="3" type="ORF">BGO89_10805</name>
</gene>
<comment type="catalytic activity">
    <reaction evidence="2">
        <text>a D-aminoacyl-tRNA + H2O = a tRNA + a D-alpha-amino acid + H(+)</text>
        <dbReference type="Rhea" id="RHEA:13953"/>
        <dbReference type="Rhea" id="RHEA-COMP:10123"/>
        <dbReference type="Rhea" id="RHEA-COMP:10124"/>
        <dbReference type="ChEBI" id="CHEBI:15377"/>
        <dbReference type="ChEBI" id="CHEBI:15378"/>
        <dbReference type="ChEBI" id="CHEBI:59871"/>
        <dbReference type="ChEBI" id="CHEBI:78442"/>
        <dbReference type="ChEBI" id="CHEBI:79333"/>
        <dbReference type="EC" id="3.1.1.96"/>
    </reaction>
</comment>
<dbReference type="GO" id="GO:0043908">
    <property type="term" value="F:Ser(Gly)-tRNA(Ala) hydrolase activity"/>
    <property type="evidence" value="ECO:0007669"/>
    <property type="project" value="UniProtKB-UniRule"/>
</dbReference>
<dbReference type="HAMAP" id="MF_00518">
    <property type="entry name" value="Deacylase_Dtd"/>
    <property type="match status" value="1"/>
</dbReference>
<dbReference type="NCBIfam" id="TIGR00256">
    <property type="entry name" value="D-aminoacyl-tRNA deacylase"/>
    <property type="match status" value="1"/>
</dbReference>
<accession>A0A1M3KY72</accession>
<comment type="subcellular location">
    <subcellularLocation>
        <location evidence="2">Cytoplasm</location>
    </subcellularLocation>
</comment>
<dbReference type="InterPro" id="IPR023509">
    <property type="entry name" value="DTD-like_sf"/>
</dbReference>
<dbReference type="GO" id="GO:0106026">
    <property type="term" value="F:Gly-tRNA(Ala) deacylase activity"/>
    <property type="evidence" value="ECO:0007669"/>
    <property type="project" value="UniProtKB-UniRule"/>
</dbReference>
<dbReference type="InterPro" id="IPR003732">
    <property type="entry name" value="Daa-tRNA_deacyls_DTD"/>
</dbReference>
<protein>
    <recommendedName>
        <fullName evidence="2">D-aminoacyl-tRNA deacylase</fullName>
        <shortName evidence="2">DTD</shortName>
        <ecNumber evidence="2">3.1.1.96</ecNumber>
    </recommendedName>
    <alternativeName>
        <fullName evidence="2">Gly-tRNA(Ala) deacylase</fullName>
        <ecNumber evidence="2">3.1.1.-</ecNumber>
    </alternativeName>
</protein>
<feature type="short sequence motif" description="Gly-cisPro motif, important for rejection of L-amino acids" evidence="2">
    <location>
        <begin position="141"/>
        <end position="142"/>
    </location>
</feature>
<dbReference type="GO" id="GO:0051500">
    <property type="term" value="F:D-tyrosyl-tRNA(Tyr) deacylase activity"/>
    <property type="evidence" value="ECO:0007669"/>
    <property type="project" value="TreeGrafter"/>
</dbReference>
<evidence type="ECO:0000313" key="4">
    <source>
        <dbReference type="Proteomes" id="UP000184233"/>
    </source>
</evidence>
<comment type="function">
    <text evidence="2">An aminoacyl-tRNA editing enzyme that deacylates mischarged D-aminoacyl-tRNAs. Also deacylates mischarged glycyl-tRNA(Ala), protecting cells against glycine mischarging by AlaRS. Acts via tRNA-based rather than protein-based catalysis; rejects L-amino acids rather than detecting D-amino acids in the active site. By recycling D-aminoacyl-tRNA to D-amino acids and free tRNA molecules, this enzyme counteracts the toxicity associated with the formation of D-aminoacyl-tRNA entities in vivo and helps enforce protein L-homochirality.</text>
</comment>
<dbReference type="GO" id="GO:0005737">
    <property type="term" value="C:cytoplasm"/>
    <property type="evidence" value="ECO:0007669"/>
    <property type="project" value="UniProtKB-SubCell"/>
</dbReference>
<dbReference type="Gene3D" id="3.50.80.10">
    <property type="entry name" value="D-tyrosyl-tRNA(Tyr) deacylase"/>
    <property type="match status" value="1"/>
</dbReference>
<dbReference type="Proteomes" id="UP000184233">
    <property type="component" value="Unassembled WGS sequence"/>
</dbReference>
<dbReference type="EC" id="3.1.1.96" evidence="2"/>
<organism evidence="3 4">
    <name type="scientific">Candidatus Kapaibacterium thiocyanatum</name>
    <dbReference type="NCBI Taxonomy" id="1895771"/>
    <lineage>
        <taxon>Bacteria</taxon>
        <taxon>Pseudomonadati</taxon>
        <taxon>Candidatus Kapaibacteriota</taxon>
        <taxon>Candidatus Kapaibacteriia</taxon>
        <taxon>Candidatus Kapaibacteriales</taxon>
        <taxon>Candidatus Kapaibacteriaceae</taxon>
        <taxon>Candidatus Kapaibacterium</taxon>
    </lineage>
</organism>
<dbReference type="Pfam" id="PF02580">
    <property type="entry name" value="Tyr_Deacylase"/>
    <property type="match status" value="1"/>
</dbReference>
<dbReference type="PANTHER" id="PTHR10472:SF5">
    <property type="entry name" value="D-AMINOACYL-TRNA DEACYLASE 1"/>
    <property type="match status" value="1"/>
</dbReference>
<comment type="caution">
    <text evidence="3">The sequence shown here is derived from an EMBL/GenBank/DDBJ whole genome shotgun (WGS) entry which is preliminary data.</text>
</comment>
<keyword evidence="2" id="KW-0378">Hydrolase</keyword>
<dbReference type="GO" id="GO:0000049">
    <property type="term" value="F:tRNA binding"/>
    <property type="evidence" value="ECO:0007669"/>
    <property type="project" value="UniProtKB-UniRule"/>
</dbReference>
<dbReference type="PANTHER" id="PTHR10472">
    <property type="entry name" value="D-TYROSYL-TRNA TYR DEACYLASE"/>
    <property type="match status" value="1"/>
</dbReference>
<name>A0A1M3KY72_9BACT</name>
<comment type="similarity">
    <text evidence="1 2">Belongs to the DTD family.</text>
</comment>
<evidence type="ECO:0000313" key="3">
    <source>
        <dbReference type="EMBL" id="OJX57358.1"/>
    </source>
</evidence>
<reference evidence="3 4" key="1">
    <citation type="submission" date="2016-09" db="EMBL/GenBank/DDBJ databases">
        <title>Genome-resolved meta-omics ties microbial dynamics to process performance in biotechnology for thiocyanate degradation.</title>
        <authorList>
            <person name="Kantor R.S."/>
            <person name="Huddy R.J."/>
            <person name="Iyer R."/>
            <person name="Thomas B.C."/>
            <person name="Brown C.T."/>
            <person name="Anantharaman K."/>
            <person name="Tringe S."/>
            <person name="Hettich R.L."/>
            <person name="Harrison S.T."/>
            <person name="Banfield J.F."/>
        </authorList>
    </citation>
    <scope>NUCLEOTIDE SEQUENCE [LARGE SCALE GENOMIC DNA]</scope>
    <source>
        <strain evidence="3">59-99</strain>
    </source>
</reference>
<keyword evidence="2" id="KW-0963">Cytoplasm</keyword>
<dbReference type="FunFam" id="3.50.80.10:FF:000001">
    <property type="entry name" value="D-aminoacyl-tRNA deacylase"/>
    <property type="match status" value="1"/>
</dbReference>
<dbReference type="GO" id="GO:0019478">
    <property type="term" value="P:D-amino acid catabolic process"/>
    <property type="evidence" value="ECO:0007669"/>
    <property type="project" value="UniProtKB-UniRule"/>
</dbReference>
<dbReference type="EC" id="3.1.1.-" evidence="2"/>
<sequence length="153" mass="16525">MRIVVQRVSSASVTVNGQVTGCIDRGLLALVGITHGDSPAEMEWMADKLLSLRIFSDDEGKMNRSVSDIGGGILVVSQFTLYGDLKKGTRPSFIDAARPEHAEPLYDMLVARVRERGKEHGLNIGTGIFGAMMDVALVNDGPVTIILEREAGR</sequence>
<comment type="domain">
    <text evidence="2">A Gly-cisPro motif from one monomer fits into the active site of the other monomer to allow specific chiral rejection of L-amino acids.</text>
</comment>
<comment type="catalytic activity">
    <reaction evidence="2">
        <text>glycyl-tRNA(Ala) + H2O = tRNA(Ala) + glycine + H(+)</text>
        <dbReference type="Rhea" id="RHEA:53744"/>
        <dbReference type="Rhea" id="RHEA-COMP:9657"/>
        <dbReference type="Rhea" id="RHEA-COMP:13640"/>
        <dbReference type="ChEBI" id="CHEBI:15377"/>
        <dbReference type="ChEBI" id="CHEBI:15378"/>
        <dbReference type="ChEBI" id="CHEBI:57305"/>
        <dbReference type="ChEBI" id="CHEBI:78442"/>
        <dbReference type="ChEBI" id="CHEBI:78522"/>
    </reaction>
</comment>
<dbReference type="EMBL" id="MKVH01000024">
    <property type="protein sequence ID" value="OJX57358.1"/>
    <property type="molecule type" value="Genomic_DNA"/>
</dbReference>
<dbReference type="STRING" id="1895771.BGO89_10805"/>
<dbReference type="AlphaFoldDB" id="A0A1M3KY72"/>
<keyword evidence="2" id="KW-0820">tRNA-binding</keyword>
<evidence type="ECO:0000256" key="1">
    <source>
        <dbReference type="ARBA" id="ARBA00009673"/>
    </source>
</evidence>